<dbReference type="OrthoDB" id="239701at2759"/>
<feature type="repeat" description="RCC1" evidence="19">
    <location>
        <begin position="4134"/>
        <end position="4185"/>
    </location>
</feature>
<keyword evidence="8" id="KW-0808">Transferase</keyword>
<dbReference type="FunFam" id="3.50.50.60:FF:000769">
    <property type="entry name" value="Sarcosine dehydrogenase"/>
    <property type="match status" value="1"/>
</dbReference>
<feature type="domain" description="MIB/HERC2" evidence="24">
    <location>
        <begin position="1869"/>
        <end position="1942"/>
    </location>
</feature>
<dbReference type="Pfam" id="PF00415">
    <property type="entry name" value="RCC1"/>
    <property type="match status" value="3"/>
</dbReference>
<dbReference type="Pfam" id="PF00569">
    <property type="entry name" value="ZZ"/>
    <property type="match status" value="1"/>
</dbReference>
<dbReference type="PROSITE" id="PS50135">
    <property type="entry name" value="ZF_ZZ_2"/>
    <property type="match status" value="1"/>
</dbReference>
<comment type="pathway">
    <text evidence="3">Protein modification; protein ubiquitination.</text>
</comment>
<dbReference type="Gene3D" id="2.130.10.30">
    <property type="entry name" value="Regulator of chromosome condensation 1/beta-lactamase-inhibitor protein II"/>
    <property type="match status" value="3"/>
</dbReference>
<feature type="domain" description="ZZ-type" evidence="21">
    <location>
        <begin position="2695"/>
        <end position="2746"/>
    </location>
</feature>
<dbReference type="Pfam" id="PF01571">
    <property type="entry name" value="GCV_T"/>
    <property type="match status" value="1"/>
</dbReference>
<dbReference type="Pfam" id="PF01266">
    <property type="entry name" value="DAO"/>
    <property type="match status" value="1"/>
</dbReference>
<keyword evidence="26" id="KW-1185">Reference proteome</keyword>
<dbReference type="Gene3D" id="2.60.120.260">
    <property type="entry name" value="Galactose-binding domain-like"/>
    <property type="match status" value="1"/>
</dbReference>
<dbReference type="InterPro" id="IPR036188">
    <property type="entry name" value="FAD/NAD-bd_sf"/>
</dbReference>
<dbReference type="Gene3D" id="3.30.70.1400">
    <property type="entry name" value="Aminomethyltransferase beta-barrel domains"/>
    <property type="match status" value="1"/>
</dbReference>
<dbReference type="FunFam" id="2.130.10.30:FF:000006">
    <property type="entry name" value="E3 ubiquitin-protein ligase HERC2 isoform X1"/>
    <property type="match status" value="1"/>
</dbReference>
<evidence type="ECO:0000256" key="18">
    <source>
        <dbReference type="PROSITE-ProRule" id="PRU00228"/>
    </source>
</evidence>
<dbReference type="UniPathway" id="UPA00143"/>
<evidence type="ECO:0000256" key="6">
    <source>
        <dbReference type="ARBA" id="ARBA00022490"/>
    </source>
</evidence>
<dbReference type="InterPro" id="IPR000408">
    <property type="entry name" value="Reg_chr_condens"/>
</dbReference>
<feature type="repeat" description="RCC1" evidence="19">
    <location>
        <begin position="3098"/>
        <end position="3149"/>
    </location>
</feature>
<dbReference type="Gene3D" id="2.40.30.110">
    <property type="entry name" value="Aminomethyltransferase beta-barrel domains"/>
    <property type="match status" value="1"/>
</dbReference>
<dbReference type="InterPro" id="IPR000569">
    <property type="entry name" value="HECT_dom"/>
</dbReference>
<sequence length="5581" mass="614577">MSSQLNITVRPEVRLDAKWLKTDLQRFLYRDGLAELWNEMVRDGEIVGSFSDGLVNAAGIVAKKGENGHYYCGMRVLSCLCCDGICGPQHGCNCTPCQKLDEEETARTTALFNYVYSALTDLKECIDLSIKEQRKLCCEVANSTLSATRLRQRLIVARRYFTALSRHKPQEIKDTSNLPKSIGKLQKTPRPNEKATLGLARVGSRAALNFSFAYLRRAWRSGEDVEFCSELLTESLEALQSLPEATLFDESNVSQVWLEVVERSAKFLRQVVTGEVTTGRSWRPVPLSDQHTALCLLLELVAQRATLSSLLDSVVLLLHLSGKNKNQDNRVTPPGSTAPLVPLLRRLNMIPATKSRRHLDRNVTPGPCEVLLKYLRLPDDDAVSVDLRKAAVIIMCNLSRLAAPLLPPASTEYGFPRNGNGKQTFQEVLAWGGVKFGNGSTPFYCDAIAELGIKQLCCTERALMILSLNGNVYNMYHGSETQYPQRVHGFSDKPITMIASHADGKHYLALTQDGCVYSWGNGDGGRLGHGDTISYDEPKLIEALLEKNIIFIACGSTYSATLSANGELYTWGRGNYGRLGHGNFDDVMTPTLVTTLKGHTVVHVACGSGDSQTLCVTASGIVFSWGDGDYGKLGRGGTDGSKTPKIVDKLLDINVVKVFCGSQFSAALTAHGEVYTWGKGDAYRLGHGSEEHVRYPKVIESLRDRKVKDLSVGTTHILALTEDQFVYGWGRNDYGQIDPTLGPIISEPTLCPTLSSKTVIGLASGPTQSFAWCMSAWSGGASRVAFVVDICEETFQLLDTLLSKSCEGLPGIRPPTQDRECLAVATLNLLRLQLHTMLTHNIDAKSVGLATSSPLLNSLKQRCVNLASATGILATIQEAAQVVLQTGWSILLPTANERAKTLSSFLPNTSNNVEQSSSANIYINSGQRFMADLLVSSLMVDGGLELALKAAIKVEIADMPDEKDFLDVGTSNAVKVKIETRQGMKDGFNSGKNITTISLLQLIQQLIRNGTCITQSRLQQGSQQVDRNEYLRRFDNSPSLNLLLRFQRLLIAQVYECITRKSRTEDLHDQEMMGAESLLKKYIAQICDHATEILPLAAEIGGRSVKDFISIAGVLKGDIINVLLPELVTCLILLQIDYSMLLIDMNWMDVIAPILDSLDHFVKLAPTMEKNEADDLSWPGIIAPLHGNKIPIQEEPSLIRWADLENHNRDGGLWVVVNNNVYDVQDIRNDGSWSPYEMLQRYVIGRDETSTVTQCGVPYSQLSPPRGMMDSCFVGHYCQAEPDENARVTIEVTDVCSSLLDTERALGFLLGLHAYRMRQSLMLQSAEKEAGVWLTTNFLRGGLQVLQPPNPYEEEKDEARSNTSTAANSPTEPPLPVHAKNEQQKEHDDRTIAFIHALAEAHKIDDGHVRAFLTLVDRYSKTNNLFSHADFCGDHPVEEISRVLMAVIIKHLGLGQQALALAEQELKTVNSARLSNQLADMVRAIYQTKWNLVRIRQQQNRSYKEVCAPAQERCKFLLYEVRSATSYEVKGLEDLKLLYTIPRFKRAARTILADIRKNKDSSGGGGKPEDILNASIQNAKTKNKPDGDTTSSSKEGLTAATSSSAKLEDISDIKNKIMQMTEKIRCGPMQWTTVDYNGLMTNIIEFVINDGIGGDVETLRRAMYCQMQRARVREQGISMMRELLKRDYLIPSVKYSLLNGWLGLTYENKSLSDGITHCLYNIQLTTPYQKSKVILAEAEVISWAVQALRTYVVQAELPNKQKVSGKSSLNQGTYTWLRKLPRARFLLTILGMLTNHECANEIGLLINSGLLSSILTLLRQIGPSSASFCENGEGQGQDGDGEALKVKTEITAIYEDALQKNKPPTVQLSGMELAALMKVGTRVVRGADWKWGDQDGPPPGVGRVIGELGEDGWIRVQWDNGATNSYRMGKEGKYDLKLADPPTPPDDDSDETDSDSSLDGNKTENNFRGEDLHPTTCLKSASTNLLRIILLSCGVEADKVPSISIKILTSTLHGIISTANRSSELTTHVQLAKQHHETWATFSLLRAIAKSIDLCKSLSSQAWLNLLLGIVIDETKPCLEKQIMITKLLAAVLPSWGTETVLSNMMQFLEKSFGILGQVALTCDIAASSELHSNKCRMSLTASYSSTIVEELTWLIRFLHSLPGWNEVINKFLTTKLALTVDLWNESSLFHIQMNENGGENGLCIQRTVMATLVVIGGLDNRIRIGGLVNSDGEVGTVCKFTKHSKIVMQLWNGSGTRKIVPFHAVKRINEKFQLERMPLTESLISVWANLFLGIACMDKRPGGMPVIAGAVNATILRSQQQQLAALNAGKAMLAYQSKLRKILKYSLINEINDDERRISTLLQEMLLRATKPQPLKPIFKRKELEEAALAVSQYLVSEMRHTPIQRTGITSDPTTPTSDCSLVSLTSSQRRHCKNNTTAKKSSVAAPVSPLVAVLIEMGFHKKSAELAIKSISVADQGSVTAESAVGWLLENPDAALSDTETLSSLDGLTDGSDDSISEDLDDSPSGQEGAISSGALPTYMKRSDFLSVDEYAIYVRDNVVPGMLVRCCKSYEEVEYGDVGQVVKIDAENLHDLNAQVAWQRKGGTYWVRFIHIELLGYPPSLPGPPPTLKVGDKVRVKASVTLPKYNWGSVSHHSVGVVTAITNNGKNVSVDFPQQHGWTGCVAEMEKVPSCHHFVACHSCLLTPISGPRFKCKYCDDYDLCENCFYTKRSHRHGFNRITEPGSAAIYAGKPGRYHRQDLSESYLIDDWSKCIRTLSVSSRENWATRLVDGSGKYWQSCGSQGKHWIRLEMLPGILIHSLKIIVNPQDNSYMPSVIAINVGDSFTNLVELRTITIRYLDTNVTLLQDMKEYYPCIEIAIKQCRNGGIDCKIHGLRIMGRQNMFENQLTTSVSFLASDWEVLQKQIAIQRSVDTPPQQSAVYVWGLNDKDQLGGLKGSKIKLPVYSEILSKLKPIHIAGGSKTLFIVSQEGKLYACGEGTNGRLGLGDDNNMCEPKAIPFLSQFVIKKVAVHSGGKHALALTQDGKVFSWGEGEDGKLGHGNCISLDKPKLIEVLKSKRIRDIACGSGHSAAIASNGELYTWGLGEYGRLGHGDTITQTRPKLVQALVGHRVVQVACGSRDAQTMALTTDGYVYSWGDGDFGKLGRGGSDGCYTPLLVDRLNNLGVIQVECGAQFSLALTKYGEVWTWGKGDYFRLGHGNDHHVRKPTLVEGLRGKKIIHVAVGALHCLAVTDTGQVYAWGDNDHGQQGNGTTSVNRKPSLVHDLEDARVNRVSCGSSHSIAWVLVDQPSNGNQDPVTFPTVRDPLGQMCLGLNNAPEQNGTVTATSDTVATRPSLASIILSLESNVAKQQALQHVINALLIMQARVAIVTALQSHSMLNGCASTKHAPIIAATDVIPSSEGAMTSSTEHAVYQNVGDIAQGGGEAPANVAEAVNVPTSPKLTPETEDYPLAMLAMSMSSSASLSSRASKMSTSAMSVIAATLTSNAQVVGEDGATTSGLDEFTSTLTEDDARVLVDLLKLAVANRVCASAKETISSVLIALGKVNGSIGSMLLELCVTELEDTAANSNCVNNAPQPVIQETPHPYIDDTTLTGHVKIPGAEALRVEFDRLCSTEKRHDPLTIMDGSGRVVAVRSGRDWTEWGPEIKIQGDELRWRFCSDGSVNGWGWKFTVYPILAKTAPYELGSDRAVLSQPTIALAEHLLMDNSLINSDKNVASRLATALSQCSQLSTLSAQQRMWALRKLQVVYTNGPGIKPEVTLSSLLGSLPQALLRQYAYEDPMVRGGKQLMHSDFFKVLVALACDLELDGMQFCSEMHKWSWFRRYCLAARVAKSLVDRTPLPKAFCYEVTKQLNEMDAMDGNADCTKDHESHNIFKQGHDEQLLQWLNRRPEDWTLSWDGSGAIYGWGHNHRGQLGGLEGPKVKLPAPCESLSALRPIQLAGGEQTLFAVTADGKIYSTGYGAAGRLGIGGTDSVMIPTLLESIQHVFIKKVAVSSGGKHCIALSSEGHVYSWGEGDDGKLGHGNKVSYDRPKLIEDLLGVEIVDIACGGHHSAAITSAGWLYTWGKGRYGRLGHGDSDDQLRPKVVEALQDYKVIDVACGSGDAQTLCVTDDDNVWSWGDGDYGKLGRGGSDGCKVPLKIDSLAGLGVVKVECGSQFSVALTRSGAVYTWGKGDYHRLGHGTDDHVRRPRKVAALQGKKIISIATGSLHCVACSDKGEVFTWGDNDEGQLGDGTTSALHRPRLVHALQGKKITRVACGSAHTLAWSTAKATQSRMPASTPMEYDLVKDLSYSVLRNRLVLLHHFAELLCPALAMFPITSHIGLSKLAPMLVYSIKEATFRKVIQATMVRDRQHGPVIELNRIQVKRARAKGGLAGPDGIKSVFGQMVSKMSLLTQDVLFLPHRVWKVKFVGESVDDCGGGYSESIAEMCDELQNGSLPLFIPTPNGREDNGTNRDCFLLNPMADSQLHMNMFQFLGILMGIAIRTGSPLSLNLAEPVWKQLAGILLTPADLTEVDRDYVPGLLCIRDMDPDEKVFQTLEMPFSTPSAAGHDVALSNRYLKITPENRHEYVRLALDYRLHEFDAQVAAVREGLSKVVPVPLLALFSGAELETMVCGSPDIPLNLLKSVATYKGIEAMAPLVQWFWEVMDEFSNPERSLFLRFVWGRTRLPRTIADFRGRDFVLQLLKWGLGNNRTVATFQENETKNIDVPSNADVVIIGGGSAGCNALYQLGKRGVNAVLLEKSKLISGTTWHTAGLLWHLRGICDVETELIKASRLLYASLQEETGINPGWINNGGLYIAYSPERVVDYERLITSCKNFGIDGYMIDPVEAKEKFPLIDKNAFQAAMYCPADGTIDPAMLINALKKSAERNDCKVIEDCPVTKILVEDIDGHKIIRGVETPHGIIKTDVILNAAGAWSGTIARMVGLDIPLVPMKHAYIVTEPMNVRGLPNIRDPDFNIYFRVQGGNINIGGYEPNPIILKFPPEDFSFSLYELNWDVFNTHIEAMNRLIPTLATAGIRTTVCGPESFTPDHRPIMGEDPRCTGLYYSCGYNSAGMMFGGGCGEQIALWIINGRPDKHMFNQDIRRYIPEQKKNSVWVNERSHEAYAKNYNIIFSHDEHLSGRNLKTDPFHNFLVNEGAVMEERQGWERPGWFLPDNKKAPVLPYDYGGYYDTPKNMNDTYADILKTECTFNFPPHDNIIREEALACRNNVALFNLSYFGKHYICGPDTKEAVDYIFTSQVDREINRTVYTCMLNKRGGVEGDCTVTGLESGSGGVVDPIFKGKAFYIVSGGMSSYHTWAHISSIIREQNFNVSVHNVTEQIGILSVQGPNSCQVLQMLVDDDLSNKSFPFSTSKLVRINGELVHMFRLSFVGELGFELHIPRSSCEKVYKALMECGKKYDMKLAGYRALYSLSCEKGYHLWGTDLRTDDNPIEAALEIVCRKNGKYLGKTFVDQCRNNGIKKRLVHLHINDDIPLWGMESVYRNDKLVGYLRRAEHGYTFKSSIGQAYIIAPNGQNVTKEFLETGTYHIEVRRKKYPAKMYLRSPFDPQNKRLLGVYTI</sequence>
<dbReference type="Pfam" id="PF03256">
    <property type="entry name" value="ANAPC10"/>
    <property type="match status" value="1"/>
</dbReference>
<dbReference type="SUPFAM" id="SSF49785">
    <property type="entry name" value="Galactose-binding domain-like"/>
    <property type="match status" value="1"/>
</dbReference>
<dbReference type="Gene3D" id="2.30.30.30">
    <property type="match status" value="1"/>
</dbReference>
<keyword evidence="12 17" id="KW-0833">Ubl conjugation pathway</keyword>
<dbReference type="SUPFAM" id="SSF55856">
    <property type="entry name" value="Cytochrome b5-like heme/steroid binding domain"/>
    <property type="match status" value="1"/>
</dbReference>
<dbReference type="InterPro" id="IPR006624">
    <property type="entry name" value="Beta-propeller_rpt_TECPR"/>
</dbReference>
<feature type="repeat" description="RCC1" evidence="19">
    <location>
        <begin position="4080"/>
        <end position="4131"/>
    </location>
</feature>
<dbReference type="GO" id="GO:0016874">
    <property type="term" value="F:ligase activity"/>
    <property type="evidence" value="ECO:0007669"/>
    <property type="project" value="UniProtKB-KW"/>
</dbReference>
<dbReference type="Gene3D" id="3.10.120.10">
    <property type="entry name" value="Cytochrome b5-like heme/steroid binding domain"/>
    <property type="match status" value="1"/>
</dbReference>
<dbReference type="SUPFAM" id="SSF50985">
    <property type="entry name" value="RCC1/BLIP-II"/>
    <property type="match status" value="3"/>
</dbReference>
<comment type="caution">
    <text evidence="25">The sequence shown here is derived from an EMBL/GenBank/DDBJ whole genome shotgun (WGS) entry which is preliminary data.</text>
</comment>
<comment type="caution">
    <text evidence="17">Lacks conserved residue(s) required for the propagation of feature annotation.</text>
</comment>
<evidence type="ECO:0000256" key="19">
    <source>
        <dbReference type="PROSITE-ProRule" id="PRU00235"/>
    </source>
</evidence>
<name>A0A836EIX0_9HYME</name>
<feature type="compositionally biased region" description="Acidic residues" evidence="20">
    <location>
        <begin position="1945"/>
        <end position="1956"/>
    </location>
</feature>
<dbReference type="InterPro" id="IPR035983">
    <property type="entry name" value="Hect_E3_ubiquitin_ligase"/>
</dbReference>
<dbReference type="SMART" id="SM00706">
    <property type="entry name" value="TECPR"/>
    <property type="match status" value="5"/>
</dbReference>
<accession>A0A836EIX0</accession>
<dbReference type="PROSITE" id="PS50237">
    <property type="entry name" value="HECT"/>
    <property type="match status" value="1"/>
</dbReference>
<dbReference type="InterPro" id="IPR013977">
    <property type="entry name" value="GcvT_C"/>
</dbReference>
<feature type="region of interest" description="Disordered" evidence="20">
    <location>
        <begin position="1577"/>
        <end position="1603"/>
    </location>
</feature>
<feature type="domain" description="DOC" evidence="23">
    <location>
        <begin position="2748"/>
        <end position="2925"/>
    </location>
</feature>
<dbReference type="InterPro" id="IPR043145">
    <property type="entry name" value="Znf_ZZ_sf"/>
</dbReference>
<feature type="repeat" description="RCC1" evidence="19">
    <location>
        <begin position="620"/>
        <end position="671"/>
    </location>
</feature>
<feature type="non-terminal residue" evidence="25">
    <location>
        <position position="5581"/>
    </location>
</feature>
<dbReference type="FunFam" id="2.30.30.30:FF:000015">
    <property type="entry name" value="E3 ubiquitin-protein ligase HERC2"/>
    <property type="match status" value="1"/>
</dbReference>
<dbReference type="Gene3D" id="3.50.50.60">
    <property type="entry name" value="FAD/NAD(P)-binding domain"/>
    <property type="match status" value="1"/>
</dbReference>
<dbReference type="InterPro" id="IPR036400">
    <property type="entry name" value="Cyt_B5-like_heme/steroid_sf"/>
</dbReference>
<evidence type="ECO:0000313" key="25">
    <source>
        <dbReference type="EMBL" id="KAG5323892.1"/>
    </source>
</evidence>
<dbReference type="InterPro" id="IPR006222">
    <property type="entry name" value="GCVT_N"/>
</dbReference>
<evidence type="ECO:0000256" key="3">
    <source>
        <dbReference type="ARBA" id="ARBA00004906"/>
    </source>
</evidence>
<dbReference type="CDD" id="cd00078">
    <property type="entry name" value="HECTc"/>
    <property type="match status" value="1"/>
</dbReference>
<evidence type="ECO:0000256" key="2">
    <source>
        <dbReference type="ARBA" id="ARBA00004114"/>
    </source>
</evidence>
<evidence type="ECO:0000256" key="5">
    <source>
        <dbReference type="ARBA" id="ARBA00012485"/>
    </source>
</evidence>
<dbReference type="GO" id="GO:0005814">
    <property type="term" value="C:centriole"/>
    <property type="evidence" value="ECO:0007669"/>
    <property type="project" value="UniProtKB-SubCell"/>
</dbReference>
<feature type="region of interest" description="Disordered" evidence="20">
    <location>
        <begin position="2505"/>
        <end position="2535"/>
    </location>
</feature>
<feature type="compositionally biased region" description="Polar residues" evidence="20">
    <location>
        <begin position="1361"/>
        <end position="1370"/>
    </location>
</feature>
<dbReference type="Gene3D" id="2.30.30.40">
    <property type="entry name" value="SH3 Domains"/>
    <property type="match status" value="1"/>
</dbReference>
<protein>
    <recommendedName>
        <fullName evidence="5">HECT-type E3 ubiquitin transferase</fullName>
        <ecNumber evidence="5">2.3.2.26</ecNumber>
    </recommendedName>
    <alternativeName>
        <fullName evidence="15">HECT domain and RCC1-like domain-containing protein 2</fullName>
    </alternativeName>
    <alternativeName>
        <fullName evidence="16">HECT-type E3 ubiquitin transferase HERC2</fullName>
    </alternativeName>
</protein>
<feature type="repeat" description="RCC1" evidence="19">
    <location>
        <begin position="672"/>
        <end position="723"/>
    </location>
</feature>
<dbReference type="Gene3D" id="3.30.2410.10">
    <property type="entry name" value="Hect, E3 ligase catalytic domain"/>
    <property type="match status" value="1"/>
</dbReference>
<dbReference type="Pfam" id="PF00632">
    <property type="entry name" value="HECT"/>
    <property type="match status" value="1"/>
</dbReference>
<dbReference type="InterPro" id="IPR009091">
    <property type="entry name" value="RCC1/BLIP-II"/>
</dbReference>
<dbReference type="InterPro" id="IPR037976">
    <property type="entry name" value="HERC2_APC10"/>
</dbReference>
<feature type="region of interest" description="Disordered" evidence="20">
    <location>
        <begin position="1345"/>
        <end position="1386"/>
    </location>
</feature>
<feature type="repeat" description="RCC1" evidence="19">
    <location>
        <begin position="4028"/>
        <end position="4079"/>
    </location>
</feature>
<dbReference type="InterPro" id="IPR006076">
    <property type="entry name" value="FAD-dep_OxRdtase"/>
</dbReference>
<dbReference type="Pfam" id="PF25390">
    <property type="entry name" value="WD40_RLD"/>
    <property type="match status" value="3"/>
</dbReference>
<dbReference type="InterPro" id="IPR037252">
    <property type="entry name" value="Mib_Herc2_sf"/>
</dbReference>
<dbReference type="InterPro" id="IPR008979">
    <property type="entry name" value="Galactose-bd-like_sf"/>
</dbReference>
<evidence type="ECO:0000259" key="22">
    <source>
        <dbReference type="PROSITE" id="PS50237"/>
    </source>
</evidence>
<dbReference type="PANTHER" id="PTHR22872:SF2">
    <property type="entry name" value="INHIBITOR OF BRUTON TYROSINE KINASE"/>
    <property type="match status" value="1"/>
</dbReference>
<evidence type="ECO:0000256" key="13">
    <source>
        <dbReference type="ARBA" id="ARBA00022833"/>
    </source>
</evidence>
<dbReference type="PROSITE" id="PS01357">
    <property type="entry name" value="ZF_ZZ_1"/>
    <property type="match status" value="1"/>
</dbReference>
<dbReference type="SUPFAM" id="SSF63748">
    <property type="entry name" value="Tudor/PWWP/MBT"/>
    <property type="match status" value="1"/>
</dbReference>
<evidence type="ECO:0000256" key="20">
    <source>
        <dbReference type="SAM" id="MobiDB-lite"/>
    </source>
</evidence>
<feature type="domain" description="HECT" evidence="22">
    <location>
        <begin position="4427"/>
        <end position="4690"/>
    </location>
</feature>
<dbReference type="PROSITE" id="PS50012">
    <property type="entry name" value="RCC1_3"/>
    <property type="match status" value="19"/>
</dbReference>
<evidence type="ECO:0000256" key="9">
    <source>
        <dbReference type="ARBA" id="ARBA00022723"/>
    </source>
</evidence>
<dbReference type="GO" id="GO:0008270">
    <property type="term" value="F:zinc ion binding"/>
    <property type="evidence" value="ECO:0007669"/>
    <property type="project" value="UniProtKB-KW"/>
</dbReference>
<proteinExistence type="inferred from homology"/>
<evidence type="ECO:0000256" key="17">
    <source>
        <dbReference type="PROSITE-ProRule" id="PRU00104"/>
    </source>
</evidence>
<feature type="repeat" description="RCC1" evidence="19">
    <location>
        <begin position="4238"/>
        <end position="4289"/>
    </location>
</feature>
<feature type="region of interest" description="Disordered" evidence="20">
    <location>
        <begin position="1933"/>
        <end position="1973"/>
    </location>
</feature>
<feature type="non-terminal residue" evidence="25">
    <location>
        <position position="1"/>
    </location>
</feature>
<comment type="subcellular location">
    <subcellularLocation>
        <location evidence="2">Cytoplasm</location>
        <location evidence="2">Cytoskeleton</location>
        <location evidence="2">Microtubule organizing center</location>
        <location evidence="2">Centrosome</location>
        <location evidence="2">Centriole</location>
    </subcellularLocation>
</comment>
<dbReference type="SUPFAM" id="SSF51905">
    <property type="entry name" value="FAD/NAD(P)-binding domain"/>
    <property type="match status" value="1"/>
</dbReference>
<dbReference type="SUPFAM" id="SSF54373">
    <property type="entry name" value="FAD-linked reductases, C-terminal domain"/>
    <property type="match status" value="1"/>
</dbReference>
<dbReference type="FunFam" id="2.130.10.30:FF:000003">
    <property type="entry name" value="E3 ubiquitin-protein ligase HERC2 isoform X1"/>
    <property type="match status" value="1"/>
</dbReference>
<feature type="repeat" description="RCC1" evidence="19">
    <location>
        <begin position="3204"/>
        <end position="3255"/>
    </location>
</feature>
<keyword evidence="14" id="KW-0206">Cytoskeleton</keyword>
<evidence type="ECO:0000259" key="23">
    <source>
        <dbReference type="PROSITE" id="PS51284"/>
    </source>
</evidence>
<evidence type="ECO:0000313" key="26">
    <source>
        <dbReference type="Proteomes" id="UP000670152"/>
    </source>
</evidence>
<dbReference type="SMART" id="SM00291">
    <property type="entry name" value="ZnF_ZZ"/>
    <property type="match status" value="1"/>
</dbReference>
<feature type="repeat" description="RCC1" evidence="19">
    <location>
        <begin position="4186"/>
        <end position="4237"/>
    </location>
</feature>
<dbReference type="FunFam" id="2.130.10.30:FF:000004">
    <property type="entry name" value="E3 ubiquitin-protein ligase HERC2 isoform X2"/>
    <property type="match status" value="1"/>
</dbReference>
<keyword evidence="6" id="KW-0963">Cytoplasm</keyword>
<dbReference type="PROSITE" id="PS51284">
    <property type="entry name" value="DOC"/>
    <property type="match status" value="1"/>
</dbReference>
<dbReference type="Gene3D" id="3.30.1360.120">
    <property type="entry name" value="Probable tRNA modification gtpase trme, domain 1"/>
    <property type="match status" value="1"/>
</dbReference>
<dbReference type="FunFam" id="3.30.2160.10:FF:000010">
    <property type="entry name" value="E3 ubiquitin-protein ligase HERC2 isoform X2"/>
    <property type="match status" value="1"/>
</dbReference>
<dbReference type="Gene3D" id="3.90.1750.10">
    <property type="entry name" value="Hect, E3 ligase catalytic domains"/>
    <property type="match status" value="1"/>
</dbReference>
<feature type="repeat" description="RCC1" evidence="19">
    <location>
        <begin position="3046"/>
        <end position="3097"/>
    </location>
</feature>
<feature type="repeat" description="RCC1" evidence="19">
    <location>
        <begin position="2940"/>
        <end position="2991"/>
    </location>
</feature>
<evidence type="ECO:0000256" key="1">
    <source>
        <dbReference type="ARBA" id="ARBA00000885"/>
    </source>
</evidence>
<dbReference type="InterPro" id="IPR004939">
    <property type="entry name" value="APC_su10/DOC_dom"/>
</dbReference>
<feature type="repeat" description="RCC1" evidence="19">
    <location>
        <begin position="566"/>
        <end position="617"/>
    </location>
</feature>
<dbReference type="InterPro" id="IPR051625">
    <property type="entry name" value="Signaling_Regulatory_Domain"/>
</dbReference>
<dbReference type="PRINTS" id="PR00633">
    <property type="entry name" value="RCCNDNSATION"/>
</dbReference>
<dbReference type="Pfam" id="PF11515">
    <property type="entry name" value="Cul7"/>
    <property type="match status" value="1"/>
</dbReference>
<dbReference type="PROSITE" id="PS51416">
    <property type="entry name" value="MIB_HERC2"/>
    <property type="match status" value="1"/>
</dbReference>
<keyword evidence="9" id="KW-0479">Metal-binding</keyword>
<dbReference type="Pfam" id="PF16350">
    <property type="entry name" value="FAO_M"/>
    <property type="match status" value="1"/>
</dbReference>
<feature type="compositionally biased region" description="Basic and acidic residues" evidence="20">
    <location>
        <begin position="1961"/>
        <end position="1973"/>
    </location>
</feature>
<dbReference type="Gene3D" id="3.30.60.90">
    <property type="match status" value="1"/>
</dbReference>
<evidence type="ECO:0000256" key="11">
    <source>
        <dbReference type="ARBA" id="ARBA00022771"/>
    </source>
</evidence>
<feature type="repeat" description="RCC1" evidence="19">
    <location>
        <begin position="724"/>
        <end position="775"/>
    </location>
</feature>
<dbReference type="SUPFAM" id="SSF159034">
    <property type="entry name" value="Mib/herc2 domain-like"/>
    <property type="match status" value="1"/>
</dbReference>
<dbReference type="Gene3D" id="3.30.9.10">
    <property type="entry name" value="D-Amino Acid Oxidase, subunit A, domain 2"/>
    <property type="match status" value="1"/>
</dbReference>
<feature type="compositionally biased region" description="Polar residues" evidence="20">
    <location>
        <begin position="1588"/>
        <end position="1603"/>
    </location>
</feature>
<feature type="repeat" description="RCC1" evidence="19">
    <location>
        <begin position="3922"/>
        <end position="3973"/>
    </location>
</feature>
<keyword evidence="25" id="KW-0436">Ligase</keyword>
<dbReference type="PROSITE" id="PS00626">
    <property type="entry name" value="RCC1_2"/>
    <property type="match status" value="2"/>
</dbReference>
<evidence type="ECO:0000256" key="4">
    <source>
        <dbReference type="ARBA" id="ARBA00008609"/>
    </source>
</evidence>
<dbReference type="FunFam" id="2.40.30.110:FF:000008">
    <property type="entry name" value="Sarcosine dehydrogenase"/>
    <property type="match status" value="1"/>
</dbReference>
<dbReference type="EC" id="2.3.2.26" evidence="5"/>
<reference evidence="25 26" key="1">
    <citation type="submission" date="2020-02" db="EMBL/GenBank/DDBJ databases">
        <title>Relaxed selection underlies rapid genomic changes in the transitions from sociality to social parasitism in ants.</title>
        <authorList>
            <person name="Bi X."/>
        </authorList>
    </citation>
    <scope>NUCLEOTIDE SEQUENCE [LARGE SCALE GENOMIC DNA]</scope>
    <source>
        <strain evidence="25">BGI-DK2014b</strain>
        <tissue evidence="25">Whole body</tissue>
    </source>
</reference>
<dbReference type="SUPFAM" id="SSF103025">
    <property type="entry name" value="Folate-binding domain"/>
    <property type="match status" value="1"/>
</dbReference>
<dbReference type="InterPro" id="IPR029043">
    <property type="entry name" value="GcvT/YgfZ_C"/>
</dbReference>
<evidence type="ECO:0000256" key="14">
    <source>
        <dbReference type="ARBA" id="ARBA00023212"/>
    </source>
</evidence>
<dbReference type="SMART" id="SM00119">
    <property type="entry name" value="HECTc"/>
    <property type="match status" value="1"/>
</dbReference>
<keyword evidence="13" id="KW-0862">Zinc</keyword>
<dbReference type="GO" id="GO:0016567">
    <property type="term" value="P:protein ubiquitination"/>
    <property type="evidence" value="ECO:0007669"/>
    <property type="project" value="UniProtKB-UniPathway"/>
</dbReference>
<dbReference type="GO" id="GO:0061630">
    <property type="term" value="F:ubiquitin protein ligase activity"/>
    <property type="evidence" value="ECO:0007669"/>
    <property type="project" value="UniProtKB-EC"/>
</dbReference>
<evidence type="ECO:0000259" key="24">
    <source>
        <dbReference type="PROSITE" id="PS51416"/>
    </source>
</evidence>
<keyword evidence="7" id="KW-0597">Phosphoprotein</keyword>
<comment type="similarity">
    <text evidence="4">Belongs to the GcvT family.</text>
</comment>
<keyword evidence="11 18" id="KW-0863">Zinc-finger</keyword>
<gene>
    <name evidence="25" type="primary">Herc2</name>
    <name evidence="25" type="ORF">G6Z77_0012340</name>
</gene>
<dbReference type="SUPFAM" id="SSF101790">
    <property type="entry name" value="Aminomethyltransferase beta-barrel domain"/>
    <property type="match status" value="1"/>
</dbReference>
<evidence type="ECO:0000256" key="10">
    <source>
        <dbReference type="ARBA" id="ARBA00022737"/>
    </source>
</evidence>
<dbReference type="Proteomes" id="UP000670152">
    <property type="component" value="Unassembled WGS sequence"/>
</dbReference>
<dbReference type="InterPro" id="IPR010606">
    <property type="entry name" value="Mib_Herc2"/>
</dbReference>
<dbReference type="Gene3D" id="3.30.2160.10">
    <property type="entry name" value="Hect, E3 ligase catalytic domain"/>
    <property type="match status" value="1"/>
</dbReference>
<evidence type="ECO:0000256" key="12">
    <source>
        <dbReference type="ARBA" id="ARBA00022786"/>
    </source>
</evidence>
<feature type="repeat" description="RCC1" evidence="19">
    <location>
        <begin position="3974"/>
        <end position="4027"/>
    </location>
</feature>
<dbReference type="Pfam" id="PF06701">
    <property type="entry name" value="MIB_HERC2"/>
    <property type="match status" value="1"/>
</dbReference>
<dbReference type="InterPro" id="IPR058923">
    <property type="entry name" value="RCC1-like_dom"/>
</dbReference>
<dbReference type="GO" id="GO:0009966">
    <property type="term" value="P:regulation of signal transduction"/>
    <property type="evidence" value="ECO:0007669"/>
    <property type="project" value="UniProtKB-ARBA"/>
</dbReference>
<comment type="catalytic activity">
    <reaction evidence="1">
        <text>S-ubiquitinyl-[E2 ubiquitin-conjugating enzyme]-L-cysteine + [acceptor protein]-L-lysine = [E2 ubiquitin-conjugating enzyme]-L-cysteine + N(6)-ubiquitinyl-[acceptor protein]-L-lysine.</text>
        <dbReference type="EC" id="2.3.2.26"/>
    </reaction>
</comment>
<feature type="repeat" description="RCC1" evidence="19">
    <location>
        <begin position="3152"/>
        <end position="3203"/>
    </location>
</feature>
<evidence type="ECO:0000256" key="15">
    <source>
        <dbReference type="ARBA" id="ARBA00080834"/>
    </source>
</evidence>
<dbReference type="EMBL" id="JAANIB010008274">
    <property type="protein sequence ID" value="KAG5323892.1"/>
    <property type="molecule type" value="Genomic_DNA"/>
</dbReference>
<dbReference type="FunFam" id="2.30.30.40:FF:000074">
    <property type="entry name" value="E3 ubiquitin-protein ligase HERC2 isoform X1"/>
    <property type="match status" value="1"/>
</dbReference>
<dbReference type="CDD" id="cd08664">
    <property type="entry name" value="APC10-HERC2"/>
    <property type="match status" value="1"/>
</dbReference>
<dbReference type="InterPro" id="IPR027266">
    <property type="entry name" value="TrmE/GcvT-like"/>
</dbReference>
<dbReference type="InterPro" id="IPR032503">
    <property type="entry name" value="FAO_M"/>
</dbReference>
<evidence type="ECO:0000259" key="21">
    <source>
        <dbReference type="PROSITE" id="PS50135"/>
    </source>
</evidence>
<dbReference type="SMART" id="SM01337">
    <property type="entry name" value="APC10"/>
    <property type="match status" value="1"/>
</dbReference>
<feature type="compositionally biased region" description="Acidic residues" evidence="20">
    <location>
        <begin position="2513"/>
        <end position="2524"/>
    </location>
</feature>
<dbReference type="SUPFAM" id="SSF56204">
    <property type="entry name" value="Hect, E3 ligase catalytic domain"/>
    <property type="match status" value="1"/>
</dbReference>
<dbReference type="Pfam" id="PF08669">
    <property type="entry name" value="GCV_T_C"/>
    <property type="match status" value="1"/>
</dbReference>
<feature type="repeat" description="RCC1" evidence="19">
    <location>
        <begin position="3256"/>
        <end position="3307"/>
    </location>
</feature>
<evidence type="ECO:0000256" key="16">
    <source>
        <dbReference type="ARBA" id="ARBA00081609"/>
    </source>
</evidence>
<feature type="repeat" description="RCC1" evidence="19">
    <location>
        <begin position="2992"/>
        <end position="3045"/>
    </location>
</feature>
<evidence type="ECO:0000256" key="7">
    <source>
        <dbReference type="ARBA" id="ARBA00022553"/>
    </source>
</evidence>
<dbReference type="PANTHER" id="PTHR22872">
    <property type="entry name" value="BTK-BINDING PROTEIN-RELATED"/>
    <property type="match status" value="1"/>
</dbReference>
<evidence type="ECO:0000256" key="8">
    <source>
        <dbReference type="ARBA" id="ARBA00022679"/>
    </source>
</evidence>
<keyword evidence="10" id="KW-0677">Repeat</keyword>
<dbReference type="InterPro" id="IPR000433">
    <property type="entry name" value="Znf_ZZ"/>
</dbReference>
<organism evidence="25 26">
    <name type="scientific">Acromyrmex heyeri</name>
    <dbReference type="NCBI Taxonomy" id="230685"/>
    <lineage>
        <taxon>Eukaryota</taxon>
        <taxon>Metazoa</taxon>
        <taxon>Ecdysozoa</taxon>
        <taxon>Arthropoda</taxon>
        <taxon>Hexapoda</taxon>
        <taxon>Insecta</taxon>
        <taxon>Pterygota</taxon>
        <taxon>Neoptera</taxon>
        <taxon>Endopterygota</taxon>
        <taxon>Hymenoptera</taxon>
        <taxon>Apocrita</taxon>
        <taxon>Aculeata</taxon>
        <taxon>Formicoidea</taxon>
        <taxon>Formicidae</taxon>
        <taxon>Myrmicinae</taxon>
        <taxon>Acromyrmex</taxon>
    </lineage>
</organism>
<feature type="repeat" description="RCC1" evidence="19">
    <location>
        <begin position="514"/>
        <end position="565"/>
    </location>
</feature>
<dbReference type="InterPro" id="IPR021097">
    <property type="entry name" value="CPH_domain"/>
</dbReference>
<dbReference type="InterPro" id="IPR014722">
    <property type="entry name" value="Rib_uL2_dom2"/>
</dbReference>